<reference evidence="1 2" key="1">
    <citation type="submission" date="2024-09" db="EMBL/GenBank/DDBJ databases">
        <title>Paenibacillus zeirhizospherea sp. nov., isolated from surface of the maize (Zea mays) roots in a horticulture field, Hungary.</title>
        <authorList>
            <person name="Marton D."/>
            <person name="Farkas M."/>
            <person name="Bedics A."/>
            <person name="Toth E."/>
            <person name="Tancsics A."/>
            <person name="Boka K."/>
            <person name="Marati G."/>
            <person name="Kriszt B."/>
            <person name="Cserhati M."/>
        </authorList>
    </citation>
    <scope>NUCLEOTIDE SEQUENCE [LARGE SCALE GENOMIC DNA]</scope>
    <source>
        <strain evidence="1 2">JCM 18446</strain>
    </source>
</reference>
<keyword evidence="2" id="KW-1185">Reference proteome</keyword>
<organism evidence="1 2">
    <name type="scientific">Paenibacillus medicaginis</name>
    <dbReference type="NCBI Taxonomy" id="1470560"/>
    <lineage>
        <taxon>Bacteria</taxon>
        <taxon>Bacillati</taxon>
        <taxon>Bacillota</taxon>
        <taxon>Bacilli</taxon>
        <taxon>Bacillales</taxon>
        <taxon>Paenibacillaceae</taxon>
        <taxon>Paenibacillus</taxon>
    </lineage>
</organism>
<proteinExistence type="predicted"/>
<gene>
    <name evidence="1" type="ORF">ACE5LO_01270</name>
</gene>
<accession>A0ABV5BVH2</accession>
<dbReference type="RefSeq" id="WP_375518265.1">
    <property type="nucleotide sequence ID" value="NZ_JBHIRY010000001.1"/>
</dbReference>
<evidence type="ECO:0000313" key="1">
    <source>
        <dbReference type="EMBL" id="MFB5759013.1"/>
    </source>
</evidence>
<protein>
    <submittedName>
        <fullName evidence="1">Uncharacterized protein</fullName>
    </submittedName>
</protein>
<dbReference type="EMBL" id="JBHIRY010000001">
    <property type="protein sequence ID" value="MFB5759013.1"/>
    <property type="molecule type" value="Genomic_DNA"/>
</dbReference>
<name>A0ABV5BVH2_9BACL</name>
<comment type="caution">
    <text evidence="1">The sequence shown here is derived from an EMBL/GenBank/DDBJ whole genome shotgun (WGS) entry which is preliminary data.</text>
</comment>
<sequence length="102" mass="11492">MSWDVSLVKDGHEEIDCGNYTYNVSPMYRRAMGFTIGDLHRRSAADVAIILTDGIITLTNKPALYKEMNPENGWGNYEGAINFLAQIVKNCLLYPDYELVVS</sequence>
<dbReference type="Proteomes" id="UP001580430">
    <property type="component" value="Unassembled WGS sequence"/>
</dbReference>
<evidence type="ECO:0000313" key="2">
    <source>
        <dbReference type="Proteomes" id="UP001580430"/>
    </source>
</evidence>